<evidence type="ECO:0000256" key="1">
    <source>
        <dbReference type="SAM" id="MobiDB-lite"/>
    </source>
</evidence>
<comment type="caution">
    <text evidence="3">The sequence shown here is derived from an EMBL/GenBank/DDBJ whole genome shotgun (WGS) entry which is preliminary data.</text>
</comment>
<protein>
    <recommendedName>
        <fullName evidence="2">UspA domain-containing protein</fullName>
    </recommendedName>
</protein>
<dbReference type="EMBL" id="JAAAIP010000357">
    <property type="protein sequence ID" value="KAG0318709.1"/>
    <property type="molecule type" value="Genomic_DNA"/>
</dbReference>
<feature type="region of interest" description="Disordered" evidence="1">
    <location>
        <begin position="326"/>
        <end position="358"/>
    </location>
</feature>
<gene>
    <name evidence="3" type="ORF">BGZ99_005496</name>
</gene>
<dbReference type="InterPro" id="IPR014729">
    <property type="entry name" value="Rossmann-like_a/b/a_fold"/>
</dbReference>
<feature type="compositionally biased region" description="Low complexity" evidence="1">
    <location>
        <begin position="442"/>
        <end position="452"/>
    </location>
</feature>
<dbReference type="Proteomes" id="UP000738325">
    <property type="component" value="Unassembled WGS sequence"/>
</dbReference>
<dbReference type="InterPro" id="IPR006015">
    <property type="entry name" value="Universal_stress_UspA"/>
</dbReference>
<dbReference type="PANTHER" id="PTHR47815">
    <property type="entry name" value="UNIVERSAL STRESS PROTEIN A FAMILY PROTEIN C25B2.10"/>
    <property type="match status" value="1"/>
</dbReference>
<feature type="compositionally biased region" description="Low complexity" evidence="1">
    <location>
        <begin position="370"/>
        <end position="400"/>
    </location>
</feature>
<dbReference type="PRINTS" id="PR01438">
    <property type="entry name" value="UNVRSLSTRESS"/>
</dbReference>
<feature type="compositionally biased region" description="Low complexity" evidence="1">
    <location>
        <begin position="426"/>
        <end position="435"/>
    </location>
</feature>
<dbReference type="AlphaFoldDB" id="A0A9P6UTB8"/>
<evidence type="ECO:0000259" key="2">
    <source>
        <dbReference type="Pfam" id="PF00582"/>
    </source>
</evidence>
<feature type="region of interest" description="Disordered" evidence="1">
    <location>
        <begin position="258"/>
        <end position="286"/>
    </location>
</feature>
<dbReference type="Gene3D" id="3.40.50.620">
    <property type="entry name" value="HUPs"/>
    <property type="match status" value="1"/>
</dbReference>
<reference evidence="3" key="1">
    <citation type="journal article" date="2020" name="Fungal Divers.">
        <title>Resolving the Mortierellaceae phylogeny through synthesis of multi-gene phylogenetics and phylogenomics.</title>
        <authorList>
            <person name="Vandepol N."/>
            <person name="Liber J."/>
            <person name="Desiro A."/>
            <person name="Na H."/>
            <person name="Kennedy M."/>
            <person name="Barry K."/>
            <person name="Grigoriev I.V."/>
            <person name="Miller A.N."/>
            <person name="O'Donnell K."/>
            <person name="Stajich J.E."/>
            <person name="Bonito G."/>
        </authorList>
    </citation>
    <scope>NUCLEOTIDE SEQUENCE</scope>
    <source>
        <strain evidence="3">REB-010B</strain>
    </source>
</reference>
<evidence type="ECO:0000313" key="3">
    <source>
        <dbReference type="EMBL" id="KAG0318709.1"/>
    </source>
</evidence>
<dbReference type="OrthoDB" id="843225at2759"/>
<feature type="region of interest" description="Disordered" evidence="1">
    <location>
        <begin position="370"/>
        <end position="459"/>
    </location>
</feature>
<keyword evidence="4" id="KW-1185">Reference proteome</keyword>
<dbReference type="PANTHER" id="PTHR47815:SF1">
    <property type="entry name" value="UNIVERSAL STRESS PROTEIN A FAMILY PROTEIN C25B2.10"/>
    <property type="match status" value="1"/>
</dbReference>
<organism evidence="3 4">
    <name type="scientific">Dissophora globulifera</name>
    <dbReference type="NCBI Taxonomy" id="979702"/>
    <lineage>
        <taxon>Eukaryota</taxon>
        <taxon>Fungi</taxon>
        <taxon>Fungi incertae sedis</taxon>
        <taxon>Mucoromycota</taxon>
        <taxon>Mortierellomycotina</taxon>
        <taxon>Mortierellomycetes</taxon>
        <taxon>Mortierellales</taxon>
        <taxon>Mortierellaceae</taxon>
        <taxon>Dissophora</taxon>
    </lineage>
</organism>
<proteinExistence type="predicted"/>
<dbReference type="InterPro" id="IPR006016">
    <property type="entry name" value="UspA"/>
</dbReference>
<dbReference type="CDD" id="cd23659">
    <property type="entry name" value="USP_At3g01520-like"/>
    <property type="match status" value="1"/>
</dbReference>
<name>A0A9P6UTB8_9FUNG</name>
<dbReference type="SUPFAM" id="SSF52402">
    <property type="entry name" value="Adenine nucleotide alpha hydrolases-like"/>
    <property type="match status" value="1"/>
</dbReference>
<evidence type="ECO:0000313" key="4">
    <source>
        <dbReference type="Proteomes" id="UP000738325"/>
    </source>
</evidence>
<dbReference type="Pfam" id="PF00582">
    <property type="entry name" value="Usp"/>
    <property type="match status" value="1"/>
</dbReference>
<sequence>MIISTPRIDDMGDSNTVTMNNTRANAQIIADFAAYPNHVRPATSSPASSNITATLATEKELQPSRKISTSSEGYVSRVGFDTLGCDDTSEYAFTLQSKTDNWRRTKYSRTFLVGTDLNDYSAHALQWVMNNMVEDGDEIVALRVVPVDFRDTLSKSGIPSFQGQESAARQEALKLLTSICERNVSNKEISIVVECMVGNVRDTIQYMIKLYQPDMLVVGTRGRSSVKGFLLGSVSRYCLNHSSVPVIVVRPERKLNKSKNKSKGIFRRRNSDLPNDNKGYLPHPTQPIHLSTSDFDLRNIHTHYGNSYLSTQSTLFPSATIHAGDRFPGRSNSVQNMRPLSSLFDRPSPPPATTAATPAATPLVAPSAIVASPPQTSTPSDTLSSPPSSLHSSISLSPPLQIRGPAPPPPDGVLKMKKSLTTDGTGKSIGKSFGRSSGGFLSGSTLLGPLLGKSDKNKR</sequence>
<feature type="compositionally biased region" description="Basic residues" evidence="1">
    <location>
        <begin position="258"/>
        <end position="268"/>
    </location>
</feature>
<accession>A0A9P6UTB8</accession>
<feature type="compositionally biased region" description="Polar residues" evidence="1">
    <location>
        <begin position="330"/>
        <end position="339"/>
    </location>
</feature>
<feature type="domain" description="UspA" evidence="2">
    <location>
        <begin position="109"/>
        <end position="250"/>
    </location>
</feature>